<dbReference type="Pfam" id="PF00514">
    <property type="entry name" value="Arm"/>
    <property type="match status" value="5"/>
</dbReference>
<evidence type="ECO:0000313" key="6">
    <source>
        <dbReference type="EMBL" id="KAJ8599050.1"/>
    </source>
</evidence>
<organism evidence="6 7">
    <name type="scientific">Chrysophaeum taylorii</name>
    <dbReference type="NCBI Taxonomy" id="2483200"/>
    <lineage>
        <taxon>Eukaryota</taxon>
        <taxon>Sar</taxon>
        <taxon>Stramenopiles</taxon>
        <taxon>Ochrophyta</taxon>
        <taxon>Pelagophyceae</taxon>
        <taxon>Pelagomonadales</taxon>
        <taxon>Pelagomonadaceae</taxon>
        <taxon>Chrysophaeum</taxon>
    </lineage>
</organism>
<feature type="repeat" description="ARM" evidence="3">
    <location>
        <begin position="622"/>
        <end position="665"/>
    </location>
</feature>
<dbReference type="InterPro" id="IPR013083">
    <property type="entry name" value="Znf_RING/FYVE/PHD"/>
</dbReference>
<feature type="repeat" description="ARM" evidence="3">
    <location>
        <begin position="665"/>
        <end position="709"/>
    </location>
</feature>
<evidence type="ECO:0000256" key="3">
    <source>
        <dbReference type="PROSITE-ProRule" id="PRU00259"/>
    </source>
</evidence>
<dbReference type="EC" id="2.3.2.27" evidence="2"/>
<name>A0AAD7U727_9STRA</name>
<gene>
    <name evidence="6" type="ORF">CTAYLR_009819</name>
</gene>
<dbReference type="Gene3D" id="3.30.40.10">
    <property type="entry name" value="Zinc/RING finger domain, C3HC4 (zinc finger)"/>
    <property type="match status" value="1"/>
</dbReference>
<dbReference type="PROSITE" id="PS51698">
    <property type="entry name" value="U_BOX"/>
    <property type="match status" value="1"/>
</dbReference>
<feature type="repeat" description="ARM" evidence="3">
    <location>
        <begin position="579"/>
        <end position="622"/>
    </location>
</feature>
<sequence>MPVVDDVIEQRFLWFFGRIAIAQDKLATVAAVGSAVGAIQSRYDKELSALRPQCRKACTLAAIVEEVTLKIPRDLEGAAGDVLGVLVEGLCGMEQVVAVCMTHPVRAKLLSRQYVATMRENAAKISGALSELSGLVPDPDVVQAREEVEEILGAFGAFRDPVGDDLREAVRRGDGAALVAKLVRDGIVAGDDQARHQVLELQRDDKELVVDDGENFVAALRALAVSATGPGVEPPIDDDDDDDASPGTPRSLGVGEEDRPSKWRVPSPPEERDDSSEGGPRVPDHFKCPITLEMMEDPVFLFTQAGRSFERLALEQWLAHHPTVDPLTNETHATLLEFAPNRVLREVISAWCRDHDLPEPRATRTPDGPARGLDDGPQPRNLQRSASQLHAELEQLSRDFPQTGALVHRLAADYADVEREGAARAIVRVCDETEDEEATTLEIRHAGGIPALVVLLSSTGAGMQEAAALALWKVSRRPRENRVVIANARAIPPLVRILSSAATLVTKQAAAGILQNLSCYSSNFKVAIANAGAIAPLVRLVGLDPAASPHVDGVREDAARCLWSIAVNEQKKIAIASAGAIAPLVRLVAEGTNDGVREAGAGALQNLAANNSDNKAAIVAAGAIEPLVRLVAVGTTDGAKEAASGALQNLAKFNDANKAAIVRAGAIPPLAAVVGDASRSDKAKRTAARALENLAWNNDANKVAIANTGAISALVRLLQRADAATDARAAAAEALKVLTRSRQARTKIAKALGWRFILTPSETDVDELITSYVRPHARAAAAAAARR</sequence>
<dbReference type="Pfam" id="PF04564">
    <property type="entry name" value="U-box"/>
    <property type="match status" value="1"/>
</dbReference>
<feature type="compositionally biased region" description="Acidic residues" evidence="4">
    <location>
        <begin position="235"/>
        <end position="244"/>
    </location>
</feature>
<evidence type="ECO:0000313" key="7">
    <source>
        <dbReference type="Proteomes" id="UP001230188"/>
    </source>
</evidence>
<dbReference type="SMART" id="SM00504">
    <property type="entry name" value="Ubox"/>
    <property type="match status" value="1"/>
</dbReference>
<dbReference type="Proteomes" id="UP001230188">
    <property type="component" value="Unassembled WGS sequence"/>
</dbReference>
<dbReference type="AlphaFoldDB" id="A0AAD7U727"/>
<dbReference type="InterPro" id="IPR016024">
    <property type="entry name" value="ARM-type_fold"/>
</dbReference>
<dbReference type="SUPFAM" id="SSF48371">
    <property type="entry name" value="ARM repeat"/>
    <property type="match status" value="1"/>
</dbReference>
<keyword evidence="7" id="KW-1185">Reference proteome</keyword>
<evidence type="ECO:0000256" key="2">
    <source>
        <dbReference type="ARBA" id="ARBA00012483"/>
    </source>
</evidence>
<dbReference type="CDD" id="cd16655">
    <property type="entry name" value="RING-Ubox_WDSUB1-like"/>
    <property type="match status" value="1"/>
</dbReference>
<evidence type="ECO:0000256" key="1">
    <source>
        <dbReference type="ARBA" id="ARBA00000900"/>
    </source>
</evidence>
<dbReference type="GO" id="GO:0061630">
    <property type="term" value="F:ubiquitin protein ligase activity"/>
    <property type="evidence" value="ECO:0007669"/>
    <property type="project" value="UniProtKB-EC"/>
</dbReference>
<dbReference type="EMBL" id="JAQMWT010000593">
    <property type="protein sequence ID" value="KAJ8599050.1"/>
    <property type="molecule type" value="Genomic_DNA"/>
</dbReference>
<dbReference type="InterPro" id="IPR003613">
    <property type="entry name" value="Ubox_domain"/>
</dbReference>
<feature type="region of interest" description="Disordered" evidence="4">
    <location>
        <begin position="357"/>
        <end position="382"/>
    </location>
</feature>
<comment type="caution">
    <text evidence="6">The sequence shown here is derived from an EMBL/GenBank/DDBJ whole genome shotgun (WGS) entry which is preliminary data.</text>
</comment>
<evidence type="ECO:0000259" key="5">
    <source>
        <dbReference type="PROSITE" id="PS51698"/>
    </source>
</evidence>
<dbReference type="Gene3D" id="1.25.10.10">
    <property type="entry name" value="Leucine-rich Repeat Variant"/>
    <property type="match status" value="3"/>
</dbReference>
<dbReference type="GO" id="GO:0016567">
    <property type="term" value="P:protein ubiquitination"/>
    <property type="evidence" value="ECO:0007669"/>
    <property type="project" value="InterPro"/>
</dbReference>
<feature type="repeat" description="ARM" evidence="3">
    <location>
        <begin position="447"/>
        <end position="489"/>
    </location>
</feature>
<dbReference type="InterPro" id="IPR011989">
    <property type="entry name" value="ARM-like"/>
</dbReference>
<feature type="region of interest" description="Disordered" evidence="4">
    <location>
        <begin position="228"/>
        <end position="285"/>
    </location>
</feature>
<protein>
    <recommendedName>
        <fullName evidence="2">RING-type E3 ubiquitin transferase</fullName>
        <ecNumber evidence="2">2.3.2.27</ecNumber>
    </recommendedName>
</protein>
<dbReference type="SMART" id="SM00185">
    <property type="entry name" value="ARM"/>
    <property type="match status" value="7"/>
</dbReference>
<accession>A0AAD7U727</accession>
<dbReference type="PANTHER" id="PTHR23315">
    <property type="entry name" value="U BOX DOMAIN-CONTAINING"/>
    <property type="match status" value="1"/>
</dbReference>
<reference evidence="6" key="1">
    <citation type="submission" date="2023-01" db="EMBL/GenBank/DDBJ databases">
        <title>Metagenome sequencing of chrysophaentin producing Chrysophaeum taylorii.</title>
        <authorList>
            <person name="Davison J."/>
            <person name="Bewley C."/>
        </authorList>
    </citation>
    <scope>NUCLEOTIDE SEQUENCE</scope>
    <source>
        <strain evidence="6">NIES-1699</strain>
    </source>
</reference>
<feature type="domain" description="U-box" evidence="5">
    <location>
        <begin position="281"/>
        <end position="358"/>
    </location>
</feature>
<proteinExistence type="predicted"/>
<feature type="repeat" description="ARM" evidence="3">
    <location>
        <begin position="709"/>
        <end position="753"/>
    </location>
</feature>
<evidence type="ECO:0000256" key="4">
    <source>
        <dbReference type="SAM" id="MobiDB-lite"/>
    </source>
</evidence>
<feature type="repeat" description="ARM" evidence="3">
    <location>
        <begin position="489"/>
        <end position="532"/>
    </location>
</feature>
<dbReference type="InterPro" id="IPR000225">
    <property type="entry name" value="Armadillo"/>
</dbReference>
<comment type="catalytic activity">
    <reaction evidence="1">
        <text>S-ubiquitinyl-[E2 ubiquitin-conjugating enzyme]-L-cysteine + [acceptor protein]-L-lysine = [E2 ubiquitin-conjugating enzyme]-L-cysteine + N(6)-ubiquitinyl-[acceptor protein]-L-lysine.</text>
        <dbReference type="EC" id="2.3.2.27"/>
    </reaction>
</comment>
<dbReference type="PANTHER" id="PTHR23315:SF7">
    <property type="entry name" value="U-BOX DOMAIN-CONTAINING PROTEIN 4"/>
    <property type="match status" value="1"/>
</dbReference>
<dbReference type="SUPFAM" id="SSF57850">
    <property type="entry name" value="RING/U-box"/>
    <property type="match status" value="1"/>
</dbReference>
<dbReference type="PROSITE" id="PS50176">
    <property type="entry name" value="ARM_REPEAT"/>
    <property type="match status" value="6"/>
</dbReference>